<name>A0A5K0UBG3_9VIRU</name>
<organism evidence="2 3">
    <name type="scientific">Yasminevirus sp. GU-2018</name>
    <dbReference type="NCBI Taxonomy" id="2420051"/>
    <lineage>
        <taxon>Viruses</taxon>
        <taxon>Varidnaviria</taxon>
        <taxon>Bamfordvirae</taxon>
        <taxon>Nucleocytoviricota</taxon>
        <taxon>Megaviricetes</taxon>
        <taxon>Imitervirales</taxon>
        <taxon>Mimiviridae</taxon>
        <taxon>Klosneuvirinae</taxon>
        <taxon>Yasminevirus</taxon>
        <taxon>Yasminevirus saudimassiliense</taxon>
    </lineage>
</organism>
<feature type="region of interest" description="Disordered" evidence="1">
    <location>
        <begin position="340"/>
        <end position="365"/>
    </location>
</feature>
<evidence type="ECO:0000313" key="2">
    <source>
        <dbReference type="EMBL" id="VBB18426.1"/>
    </source>
</evidence>
<dbReference type="EMBL" id="UPSH01000001">
    <property type="protein sequence ID" value="VBB18426.1"/>
    <property type="molecule type" value="Genomic_DNA"/>
</dbReference>
<evidence type="ECO:0000313" key="3">
    <source>
        <dbReference type="Proteomes" id="UP000594342"/>
    </source>
</evidence>
<comment type="caution">
    <text evidence="2">The sequence shown here is derived from an EMBL/GenBank/DDBJ whole genome shotgun (WGS) entry which is preliminary data.</text>
</comment>
<feature type="compositionally biased region" description="Polar residues" evidence="1">
    <location>
        <begin position="720"/>
        <end position="730"/>
    </location>
</feature>
<dbReference type="Proteomes" id="UP000594342">
    <property type="component" value="Unassembled WGS sequence"/>
</dbReference>
<reference evidence="2 3" key="1">
    <citation type="submission" date="2018-10" db="EMBL/GenBank/DDBJ databases">
        <authorList>
            <consortium name="IHU Genomes"/>
        </authorList>
    </citation>
    <scope>NUCLEOTIDE SEQUENCE [LARGE SCALE GENOMIC DNA]</scope>
    <source>
        <strain evidence="2 3">A1</strain>
    </source>
</reference>
<protein>
    <submittedName>
        <fullName evidence="2">Uncharacterized protein</fullName>
    </submittedName>
</protein>
<keyword evidence="3" id="KW-1185">Reference proteome</keyword>
<feature type="compositionally biased region" description="Basic and acidic residues" evidence="1">
    <location>
        <begin position="340"/>
        <end position="357"/>
    </location>
</feature>
<proteinExistence type="predicted"/>
<sequence>MIILERKESDVQSSFKVTVVLNNQVDKPFVDTVLDALSYILSVIATKYSLILEIITTHPKLYSRSCRITNTSTLYECLDKVFRRKHTPELLTSTENIDDDALKKLVNSRKSLDLDSDDDGKNRRELFVVADTDALLYRDSLANVQAKYKIYMHRTKAFHEGVIDGFSEVLVKRKTVLETESSTICRVLSAILHNVDFEKDPKHDDIDEDPKLEEGYYIPTGTVCFCDSIWRGNTQLIEGRKIDIDVDDMVKSISDHKHNGNDILCDLMACLISDVRYLVSTQSNLLTDEQLDAISVVVRLLRVLDSHYKHINDKRYTVMSSVLQRNIDSFMNKHGEKMFADRPNKTRLSDDNQHSDPENDSSVVNSLQVSENKEQCLQNHEHVIRSSLTSLSVKSSVTCGKLGAYLRKKTDDAVVNKVCNDVRDAVRSVSDRIDFVGDEYQSCISDEDEDIYKTVLTMSDWYDEIKEGNCVGVVLDLQRLPYYKGRYDVVINSCPSCVGSSSEMFHTLNMTLAEQNGPINIHRFNMINNIGPKDDADVVSHNCVVPLYIHQDHWKIAKIYLNPICNILLFDSLNINDQSAWKLIYNVLISTGSKIVQTSGVKRAIKYLFSLWLTTNVLSYENGYSSGLKTFLRRVRNNPAFSKNIDPIMVAGQIVSTGFNVDEEDVSRITKMMYETKFIELYNPVSFSDFYEETLEGSEKSGETVSTSENGNKEQERCEPTQSESSTTPKKINLEHFLTNVKREMKEVLGSIRFMLGFRSFIKSYGVKNLLTFLERSYGIPSQSIIDRFENAVSDPHIDEQIDRMILFAHYQIPEIVEGLKPYRDSVTSELDGNTLKVLLQTSHMSIRSEESTNDEKSEEELLDDVVDHIMQELEDSENLFAHRDVQNRILKMHGGSDAPEKS</sequence>
<evidence type="ECO:0000256" key="1">
    <source>
        <dbReference type="SAM" id="MobiDB-lite"/>
    </source>
</evidence>
<gene>
    <name evidence="2" type="ORF">YASMINEVIRUS_889</name>
</gene>
<feature type="region of interest" description="Disordered" evidence="1">
    <location>
        <begin position="698"/>
        <end position="730"/>
    </location>
</feature>
<accession>A0A5K0UBG3</accession>